<gene>
    <name evidence="2" type="ORF">ISN26_02195</name>
</gene>
<protein>
    <recommendedName>
        <fullName evidence="4">DUF5655 domain-containing protein</fullName>
    </recommendedName>
</protein>
<dbReference type="GO" id="GO:0003676">
    <property type="term" value="F:nucleic acid binding"/>
    <property type="evidence" value="ECO:0007669"/>
    <property type="project" value="InterPro"/>
</dbReference>
<evidence type="ECO:0000256" key="1">
    <source>
        <dbReference type="SAM" id="MobiDB-lite"/>
    </source>
</evidence>
<sequence length="434" mass="50293">MNKKPKALFLIAPNRRVSATKETEFSNERELQDLVESNLMTLFGLHLVKREHSQKVAKHDEYEGKRFDTLALTTRGLPAIIEYKKKKDKNVLRQLIEYVDRIVRYPADFELLVAKSPGLPSIRSGKIRIICVAESFENPDVTYARNCKHKIELVSYRYFNNALLFEWVYGKPPRFWPPESNGDNSAVPDAPSLEQILKIFHRTVKSIGPGITHYKTKTYEGYEKDGKSFLTFYVYRKNKRIKVWLPLDPGQEKMGGKNLRDMRGKGRKGAGPLEILIDNAEIINKYEYLLRKSYDRLGDSNRSKHQKPKPFEALSKNQSNMAKAVNNSDNVRRKLFQHLCASIIKLAPKRIECVETKYYYAFRKDGKNFMFVRAFPQLNTVRFSFNLDVSKVALEGIVIKDGCWANNNRFQIDLATEDHLKMVKPLIKKAFEEA</sequence>
<organism evidence="2 3">
    <name type="scientific">Candidatus Amphirhobacter heronislandensis</name>
    <dbReference type="NCBI Taxonomy" id="1732024"/>
    <lineage>
        <taxon>Bacteria</taxon>
        <taxon>Pseudomonadati</taxon>
        <taxon>Pseudomonadota</taxon>
        <taxon>Gammaproteobacteria</taxon>
        <taxon>Candidatus Tethybacterales</taxon>
        <taxon>Candidatus Tethybacteraceae</taxon>
        <taxon>Candidatus Amphirhobacter</taxon>
    </lineage>
</organism>
<name>A0A930XXQ3_9GAMM</name>
<evidence type="ECO:0000313" key="3">
    <source>
        <dbReference type="Proteomes" id="UP000604381"/>
    </source>
</evidence>
<proteinExistence type="predicted"/>
<dbReference type="InterPro" id="IPR011856">
    <property type="entry name" value="tRNA_endonuc-like_dom_sf"/>
</dbReference>
<reference evidence="2" key="1">
    <citation type="submission" date="2020-10" db="EMBL/GenBank/DDBJ databases">
        <title>An improved Amphimedon queenslandica hologenome assembly reveals how three proteobacterial symbionts can extend the metabolic phenotypic of their marine sponge host.</title>
        <authorList>
            <person name="Degnan B."/>
            <person name="Degnan S."/>
            <person name="Xiang X."/>
        </authorList>
    </citation>
    <scope>NUCLEOTIDE SEQUENCE</scope>
    <source>
        <strain evidence="2">AqS2</strain>
    </source>
</reference>
<evidence type="ECO:0008006" key="4">
    <source>
        <dbReference type="Google" id="ProtNLM"/>
    </source>
</evidence>
<dbReference type="Gene3D" id="3.40.1350.10">
    <property type="match status" value="1"/>
</dbReference>
<comment type="caution">
    <text evidence="2">The sequence shown here is derived from an EMBL/GenBank/DDBJ whole genome shotgun (WGS) entry which is preliminary data.</text>
</comment>
<dbReference type="EMBL" id="JADHEI010000028">
    <property type="protein sequence ID" value="MBF2734889.1"/>
    <property type="molecule type" value="Genomic_DNA"/>
</dbReference>
<evidence type="ECO:0000313" key="2">
    <source>
        <dbReference type="EMBL" id="MBF2734889.1"/>
    </source>
</evidence>
<dbReference type="AlphaFoldDB" id="A0A930XXQ3"/>
<dbReference type="Proteomes" id="UP000604381">
    <property type="component" value="Unassembled WGS sequence"/>
</dbReference>
<feature type="region of interest" description="Disordered" evidence="1">
    <location>
        <begin position="299"/>
        <end position="319"/>
    </location>
</feature>
<accession>A0A930XXQ3</accession>
<keyword evidence="3" id="KW-1185">Reference proteome</keyword>